<dbReference type="GO" id="GO:0052689">
    <property type="term" value="F:carboxylic ester hydrolase activity"/>
    <property type="evidence" value="ECO:0007669"/>
    <property type="project" value="TreeGrafter"/>
</dbReference>
<keyword evidence="5" id="KW-1185">Reference proteome</keyword>
<reference evidence="4 5" key="1">
    <citation type="submission" date="2020-07" db="EMBL/GenBank/DDBJ databases">
        <authorList>
            <person name="Feng X."/>
        </authorList>
    </citation>
    <scope>NUCLEOTIDE SEQUENCE [LARGE SCALE GENOMIC DNA]</scope>
    <source>
        <strain evidence="4 5">JCM23202</strain>
    </source>
</reference>
<dbReference type="RefSeq" id="WP_185658841.1">
    <property type="nucleotide sequence ID" value="NZ_CAWPOO010000005.1"/>
</dbReference>
<feature type="active site" description="Charge relay system" evidence="1">
    <location>
        <position position="377"/>
    </location>
</feature>
<comment type="caution">
    <text evidence="4">The sequence shown here is derived from an EMBL/GenBank/DDBJ whole genome shotgun (WGS) entry which is preliminary data.</text>
</comment>
<gene>
    <name evidence="4" type="ORF">H5P27_02735</name>
</gene>
<dbReference type="Gene3D" id="3.40.50.1820">
    <property type="entry name" value="alpha/beta hydrolase"/>
    <property type="match status" value="1"/>
</dbReference>
<dbReference type="PANTHER" id="PTHR40111:SF1">
    <property type="entry name" value="CEPHALOSPORIN-C DEACETYLASE"/>
    <property type="match status" value="1"/>
</dbReference>
<feature type="chain" id="PRO_5031311957" evidence="2">
    <location>
        <begin position="22"/>
        <end position="434"/>
    </location>
</feature>
<organism evidence="4 5">
    <name type="scientific">Pelagicoccus albus</name>
    <dbReference type="NCBI Taxonomy" id="415222"/>
    <lineage>
        <taxon>Bacteria</taxon>
        <taxon>Pseudomonadati</taxon>
        <taxon>Verrucomicrobiota</taxon>
        <taxon>Opitutia</taxon>
        <taxon>Puniceicoccales</taxon>
        <taxon>Pelagicoccaceae</taxon>
        <taxon>Pelagicoccus</taxon>
    </lineage>
</organism>
<dbReference type="InterPro" id="IPR029058">
    <property type="entry name" value="AB_hydrolase_fold"/>
</dbReference>
<protein>
    <submittedName>
        <fullName evidence="4">Acetylxylan esterase</fullName>
    </submittedName>
</protein>
<proteinExistence type="predicted"/>
<dbReference type="PANTHER" id="PTHR40111">
    <property type="entry name" value="CEPHALOSPORIN-C DEACETYLASE"/>
    <property type="match status" value="1"/>
</dbReference>
<evidence type="ECO:0000259" key="3">
    <source>
        <dbReference type="Pfam" id="PF05448"/>
    </source>
</evidence>
<dbReference type="InterPro" id="IPR008391">
    <property type="entry name" value="AXE1_dom"/>
</dbReference>
<dbReference type="AlphaFoldDB" id="A0A7X1B3G7"/>
<dbReference type="EMBL" id="JACHVC010000005">
    <property type="protein sequence ID" value="MBC2604951.1"/>
    <property type="molecule type" value="Genomic_DNA"/>
</dbReference>
<feature type="domain" description="Acetyl xylan esterase" evidence="3">
    <location>
        <begin position="121"/>
        <end position="407"/>
    </location>
</feature>
<name>A0A7X1B3G7_9BACT</name>
<dbReference type="SUPFAM" id="SSF53474">
    <property type="entry name" value="alpha/beta-Hydrolases"/>
    <property type="match status" value="1"/>
</dbReference>
<accession>A0A7X1B3G7</accession>
<evidence type="ECO:0000313" key="4">
    <source>
        <dbReference type="EMBL" id="MBC2604951.1"/>
    </source>
</evidence>
<evidence type="ECO:0000256" key="1">
    <source>
        <dbReference type="PIRSR" id="PIRSR639069-1"/>
    </source>
</evidence>
<dbReference type="Pfam" id="PF05448">
    <property type="entry name" value="AXE1"/>
    <property type="match status" value="1"/>
</dbReference>
<dbReference type="GO" id="GO:0005976">
    <property type="term" value="P:polysaccharide metabolic process"/>
    <property type="evidence" value="ECO:0007669"/>
    <property type="project" value="TreeGrafter"/>
</dbReference>
<dbReference type="Proteomes" id="UP000526501">
    <property type="component" value="Unassembled WGS sequence"/>
</dbReference>
<dbReference type="InterPro" id="IPR039069">
    <property type="entry name" value="CE7"/>
</dbReference>
<sequence length="434" mass="47127">MSVRVYSLSILASASMAFASANPIDLSIPSESPVVEAGEKLEVAISIKSPSEEAAEFSIKRFMNNVNLETESEGSLVGEVSSVTGFQSEEPASYIWEVKVGEETDRIGAIVSPEDIEPGLKRPKDFDSFWKAQKKLVKKMPLDAQSEPIDLSSDHDGYAAFEVEISSPGPEPMRAILAKPEGAAPGSLPIIIQYRAAGVKGIWCRAQTEEALGFAKRGGGALVLDTNAHGMLNLEEESYYENLENGPLQNYWDKGVQSRDTFYFRFMYLRALRAIEYMTQQPEWDGKRILVVGESQGGGQALAMAGLDPRVTDAVVTVPAMGDFGAPLVGRKAGWPQPLEIHGTDNQAAIATVPYFDTAHLLKGSKANIVAEIGLIDDTCPSTSIYAALNQSSGQKTIYAVPYRAHPWPEGADREEWDKTVLAAKNAYIDAFAQ</sequence>
<keyword evidence="2" id="KW-0732">Signal</keyword>
<feature type="active site" description="Nucleophile" evidence="1">
    <location>
        <position position="295"/>
    </location>
</feature>
<feature type="active site" description="Charge relay system" evidence="1">
    <location>
        <position position="406"/>
    </location>
</feature>
<evidence type="ECO:0000256" key="2">
    <source>
        <dbReference type="SAM" id="SignalP"/>
    </source>
</evidence>
<feature type="signal peptide" evidence="2">
    <location>
        <begin position="1"/>
        <end position="21"/>
    </location>
</feature>
<evidence type="ECO:0000313" key="5">
    <source>
        <dbReference type="Proteomes" id="UP000526501"/>
    </source>
</evidence>